<dbReference type="InterPro" id="IPR012094">
    <property type="entry name" value="tRNA_Ile_lys_synt"/>
</dbReference>
<dbReference type="Gene3D" id="1.20.59.20">
    <property type="match status" value="1"/>
</dbReference>
<keyword evidence="4 6" id="KW-0067">ATP-binding</keyword>
<dbReference type="Pfam" id="PF01171">
    <property type="entry name" value="ATP_bind_3"/>
    <property type="match status" value="1"/>
</dbReference>
<dbReference type="GO" id="GO:0032267">
    <property type="term" value="F:tRNA(Ile)-lysidine synthase activity"/>
    <property type="evidence" value="ECO:0007669"/>
    <property type="project" value="UniProtKB-EC"/>
</dbReference>
<evidence type="ECO:0000313" key="8">
    <source>
        <dbReference type="EMBL" id="WGH92387.1"/>
    </source>
</evidence>
<gene>
    <name evidence="6 8" type="primary">tilS</name>
    <name evidence="8" type="ORF">QDX21_08650</name>
</gene>
<comment type="catalytic activity">
    <reaction evidence="5 6">
        <text>cytidine(34) in tRNA(Ile2) + L-lysine + ATP = lysidine(34) in tRNA(Ile2) + AMP + diphosphate + H(+)</text>
        <dbReference type="Rhea" id="RHEA:43744"/>
        <dbReference type="Rhea" id="RHEA-COMP:10625"/>
        <dbReference type="Rhea" id="RHEA-COMP:10670"/>
        <dbReference type="ChEBI" id="CHEBI:15378"/>
        <dbReference type="ChEBI" id="CHEBI:30616"/>
        <dbReference type="ChEBI" id="CHEBI:32551"/>
        <dbReference type="ChEBI" id="CHEBI:33019"/>
        <dbReference type="ChEBI" id="CHEBI:82748"/>
        <dbReference type="ChEBI" id="CHEBI:83665"/>
        <dbReference type="ChEBI" id="CHEBI:456215"/>
        <dbReference type="EC" id="6.3.4.19"/>
    </reaction>
</comment>
<dbReference type="InterPro" id="IPR012795">
    <property type="entry name" value="tRNA_Ile_lys_synt_N"/>
</dbReference>
<dbReference type="Proteomes" id="UP001224674">
    <property type="component" value="Chromosome"/>
</dbReference>
<dbReference type="AlphaFoldDB" id="A0AAJ6AI01"/>
<feature type="binding site" evidence="6">
    <location>
        <begin position="46"/>
        <end position="51"/>
    </location>
    <ligand>
        <name>ATP</name>
        <dbReference type="ChEBI" id="CHEBI:30616"/>
    </ligand>
</feature>
<dbReference type="Gene3D" id="3.40.50.620">
    <property type="entry name" value="HUPs"/>
    <property type="match status" value="1"/>
</dbReference>
<dbReference type="EC" id="6.3.4.19" evidence="6"/>
<dbReference type="InterPro" id="IPR014729">
    <property type="entry name" value="Rossmann-like_a/b/a_fold"/>
</dbReference>
<proteinExistence type="inferred from homology"/>
<dbReference type="InterPro" id="IPR011063">
    <property type="entry name" value="TilS/TtcA_N"/>
</dbReference>
<evidence type="ECO:0000313" key="9">
    <source>
        <dbReference type="Proteomes" id="UP001224674"/>
    </source>
</evidence>
<feature type="domain" description="tRNA(Ile)-lysidine/2-thiocytidine synthase N-terminal" evidence="7">
    <location>
        <begin position="42"/>
        <end position="228"/>
    </location>
</feature>
<keyword evidence="2 6" id="KW-0819">tRNA processing</keyword>
<evidence type="ECO:0000256" key="2">
    <source>
        <dbReference type="ARBA" id="ARBA00022694"/>
    </source>
</evidence>
<dbReference type="GO" id="GO:0006400">
    <property type="term" value="P:tRNA modification"/>
    <property type="evidence" value="ECO:0007669"/>
    <property type="project" value="UniProtKB-UniRule"/>
</dbReference>
<evidence type="ECO:0000256" key="4">
    <source>
        <dbReference type="ARBA" id="ARBA00022840"/>
    </source>
</evidence>
<reference evidence="8 9" key="1">
    <citation type="submission" date="2023-03" db="EMBL/GenBank/DDBJ databases">
        <title>Complete genome sequences of several Auritidibacter ignavus strains isolated from ear infections.</title>
        <authorList>
            <person name="Baehr T."/>
            <person name="Baumhoegger A.M."/>
        </authorList>
    </citation>
    <scope>NUCLEOTIDE SEQUENCE [LARGE SCALE GENOMIC DNA]</scope>
    <source>
        <strain evidence="8 9">BABAE-6</strain>
    </source>
</reference>
<dbReference type="SUPFAM" id="SSF82829">
    <property type="entry name" value="MesJ substrate recognition domain-like"/>
    <property type="match status" value="1"/>
</dbReference>
<evidence type="ECO:0000256" key="6">
    <source>
        <dbReference type="HAMAP-Rule" id="MF_01161"/>
    </source>
</evidence>
<dbReference type="PANTHER" id="PTHR43033:SF1">
    <property type="entry name" value="TRNA(ILE)-LYSIDINE SYNTHASE-RELATED"/>
    <property type="match status" value="1"/>
</dbReference>
<protein>
    <recommendedName>
        <fullName evidence="6">tRNA(Ile)-lysidine synthase</fullName>
        <ecNumber evidence="6">6.3.4.19</ecNumber>
    </recommendedName>
    <alternativeName>
        <fullName evidence="6">tRNA(Ile)-2-lysyl-cytidine synthase</fullName>
    </alternativeName>
    <alternativeName>
        <fullName evidence="6">tRNA(Ile)-lysidine synthetase</fullName>
    </alternativeName>
</protein>
<sequence>MNHWQTRPQLTGAFPPAGRWPEPLHRGLAQLQRLTPPQSLTLLGVSGGADSMALLVVATLCQTRADHTRRFGVISLDHQLQSGTAEVAAAVATIATRLGLEPVITRALDLPETGTGGLEATARVGRLEAFAQGAHTTGAQAVALGHTADDQAEQVLLGLVRGSGPRSLAGIAETTTYSELNHPLHVVRPFLGISRAETEQICHWAGIEPWQDPMNTDPRILRARIRHQVLPGLEQLGPTVRSGLLATAAIAAEDAEYLDAEAHRRYRMLAQIHTATIRFDLQAVRDLPAALGHRVIGKAVTELGGTRPSRERTLAVMELARARPGSSAGPIQLAGGVAARRNRGQNPGEYDTLELFTVPSSRS</sequence>
<dbReference type="EMBL" id="CP122566">
    <property type="protein sequence ID" value="WGH92387.1"/>
    <property type="molecule type" value="Genomic_DNA"/>
</dbReference>
<name>A0AAJ6AI01_9MICC</name>
<dbReference type="SUPFAM" id="SSF52402">
    <property type="entry name" value="Adenine nucleotide alpha hydrolases-like"/>
    <property type="match status" value="1"/>
</dbReference>
<dbReference type="RefSeq" id="WP_279674511.1">
    <property type="nucleotide sequence ID" value="NZ_CP122566.1"/>
</dbReference>
<dbReference type="CDD" id="cd01992">
    <property type="entry name" value="TilS_N"/>
    <property type="match status" value="1"/>
</dbReference>
<dbReference type="HAMAP" id="MF_01161">
    <property type="entry name" value="tRNA_Ile_lys_synt"/>
    <property type="match status" value="1"/>
</dbReference>
<evidence type="ECO:0000256" key="5">
    <source>
        <dbReference type="ARBA" id="ARBA00048539"/>
    </source>
</evidence>
<keyword evidence="1 6" id="KW-0436">Ligase</keyword>
<keyword evidence="6" id="KW-0963">Cytoplasm</keyword>
<organism evidence="8 9">
    <name type="scientific">Auritidibacter ignavus</name>
    <dbReference type="NCBI Taxonomy" id="678932"/>
    <lineage>
        <taxon>Bacteria</taxon>
        <taxon>Bacillati</taxon>
        <taxon>Actinomycetota</taxon>
        <taxon>Actinomycetes</taxon>
        <taxon>Micrococcales</taxon>
        <taxon>Micrococcaceae</taxon>
        <taxon>Auritidibacter</taxon>
    </lineage>
</organism>
<keyword evidence="3 6" id="KW-0547">Nucleotide-binding</keyword>
<evidence type="ECO:0000256" key="3">
    <source>
        <dbReference type="ARBA" id="ARBA00022741"/>
    </source>
</evidence>
<comment type="function">
    <text evidence="6">Ligates lysine onto the cytidine present at position 34 of the AUA codon-specific tRNA(Ile) that contains the anticodon CAU, in an ATP-dependent manner. Cytidine is converted to lysidine, thus changing the amino acid specificity of the tRNA from methionine to isoleucine.</text>
</comment>
<dbReference type="PANTHER" id="PTHR43033">
    <property type="entry name" value="TRNA(ILE)-LYSIDINE SYNTHASE-RELATED"/>
    <property type="match status" value="1"/>
</dbReference>
<dbReference type="NCBIfam" id="TIGR02432">
    <property type="entry name" value="lysidine_TilS_N"/>
    <property type="match status" value="1"/>
</dbReference>
<dbReference type="GO" id="GO:0005737">
    <property type="term" value="C:cytoplasm"/>
    <property type="evidence" value="ECO:0007669"/>
    <property type="project" value="UniProtKB-SubCell"/>
</dbReference>
<accession>A0AAJ6AI01</accession>
<comment type="similarity">
    <text evidence="6">Belongs to the tRNA(Ile)-lysidine synthase family.</text>
</comment>
<keyword evidence="9" id="KW-1185">Reference proteome</keyword>
<evidence type="ECO:0000259" key="7">
    <source>
        <dbReference type="Pfam" id="PF01171"/>
    </source>
</evidence>
<comment type="subcellular location">
    <subcellularLocation>
        <location evidence="6">Cytoplasm</location>
    </subcellularLocation>
</comment>
<evidence type="ECO:0000256" key="1">
    <source>
        <dbReference type="ARBA" id="ARBA00022598"/>
    </source>
</evidence>
<comment type="domain">
    <text evidence="6">The N-terminal region contains the highly conserved SGGXDS motif, predicted to be a P-loop motif involved in ATP binding.</text>
</comment>
<dbReference type="GO" id="GO:0005524">
    <property type="term" value="F:ATP binding"/>
    <property type="evidence" value="ECO:0007669"/>
    <property type="project" value="UniProtKB-UniRule"/>
</dbReference>